<protein>
    <submittedName>
        <fullName evidence="2">MarR family transcriptional regulator</fullName>
    </submittedName>
</protein>
<dbReference type="SUPFAM" id="SSF46785">
    <property type="entry name" value="Winged helix' DNA-binding domain"/>
    <property type="match status" value="1"/>
</dbReference>
<dbReference type="SMART" id="SM00347">
    <property type="entry name" value="HTH_MARR"/>
    <property type="match status" value="1"/>
</dbReference>
<dbReference type="RefSeq" id="WP_263594856.1">
    <property type="nucleotide sequence ID" value="NZ_CP107020.1"/>
</dbReference>
<dbReference type="Proteomes" id="UP001164305">
    <property type="component" value="Chromosome"/>
</dbReference>
<dbReference type="Gene3D" id="1.10.10.10">
    <property type="entry name" value="Winged helix-like DNA-binding domain superfamily/Winged helix DNA-binding domain"/>
    <property type="match status" value="1"/>
</dbReference>
<gene>
    <name evidence="2" type="ORF">BRM3_04280</name>
</gene>
<dbReference type="InterPro" id="IPR000835">
    <property type="entry name" value="HTH_MarR-typ"/>
</dbReference>
<dbReference type="PANTHER" id="PTHR39515:SF2">
    <property type="entry name" value="HTH-TYPE TRANSCRIPTIONAL REGULATOR RV0880"/>
    <property type="match status" value="1"/>
</dbReference>
<dbReference type="PROSITE" id="PS50995">
    <property type="entry name" value="HTH_MARR_2"/>
    <property type="match status" value="1"/>
</dbReference>
<evidence type="ECO:0000313" key="3">
    <source>
        <dbReference type="Proteomes" id="UP001164305"/>
    </source>
</evidence>
<dbReference type="InterPro" id="IPR036390">
    <property type="entry name" value="WH_DNA-bd_sf"/>
</dbReference>
<reference evidence="2" key="1">
    <citation type="submission" date="2022-10" db="EMBL/GenBank/DDBJ databases">
        <title>Whole-Genome Sequencing of Brachybacterium huguangmaarense BRM-3, Isolated from Betula schmidtii.</title>
        <authorList>
            <person name="Haam D."/>
        </authorList>
    </citation>
    <scope>NUCLEOTIDE SEQUENCE</scope>
    <source>
        <strain evidence="2">BRM-3</strain>
    </source>
</reference>
<dbReference type="Pfam" id="PF01047">
    <property type="entry name" value="MarR"/>
    <property type="match status" value="1"/>
</dbReference>
<accession>A0ABY6G380</accession>
<evidence type="ECO:0000313" key="2">
    <source>
        <dbReference type="EMBL" id="UYG17648.1"/>
    </source>
</evidence>
<dbReference type="InterPro" id="IPR052526">
    <property type="entry name" value="HTH-type_Bedaq_tolerance"/>
</dbReference>
<dbReference type="CDD" id="cd00090">
    <property type="entry name" value="HTH_ARSR"/>
    <property type="match status" value="1"/>
</dbReference>
<dbReference type="PANTHER" id="PTHR39515">
    <property type="entry name" value="CONSERVED PROTEIN"/>
    <property type="match status" value="1"/>
</dbReference>
<organism evidence="2 3">
    <name type="scientific">Brachybacterium huguangmaarense</name>
    <dbReference type="NCBI Taxonomy" id="1652028"/>
    <lineage>
        <taxon>Bacteria</taxon>
        <taxon>Bacillati</taxon>
        <taxon>Actinomycetota</taxon>
        <taxon>Actinomycetes</taxon>
        <taxon>Micrococcales</taxon>
        <taxon>Dermabacteraceae</taxon>
        <taxon>Brachybacterium</taxon>
    </lineage>
</organism>
<dbReference type="EMBL" id="CP107020">
    <property type="protein sequence ID" value="UYG17648.1"/>
    <property type="molecule type" value="Genomic_DNA"/>
</dbReference>
<dbReference type="InterPro" id="IPR011991">
    <property type="entry name" value="ArsR-like_HTH"/>
</dbReference>
<dbReference type="PRINTS" id="PR00598">
    <property type="entry name" value="HTHMARR"/>
</dbReference>
<keyword evidence="3" id="KW-1185">Reference proteome</keyword>
<sequence length="185" mass="19751">MPTTSASAAARDAVDQPTADQLPLELTLACSRFARLAIRGADVGVSSVTWRIAAALDQRGELRVSEIATLEQVTRPSATTAVQRLEEAGLVERRTDPSDSRSSLVRLTERGSDQLREWRRRLSATVEGLLADLDDDDRGALRRTAEILYGILATADIAGGTEPLPFGDHALGDAPTARAAAASHH</sequence>
<feature type="domain" description="HTH marR-type" evidence="1">
    <location>
        <begin position="19"/>
        <end position="150"/>
    </location>
</feature>
<evidence type="ECO:0000259" key="1">
    <source>
        <dbReference type="PROSITE" id="PS50995"/>
    </source>
</evidence>
<proteinExistence type="predicted"/>
<dbReference type="InterPro" id="IPR036388">
    <property type="entry name" value="WH-like_DNA-bd_sf"/>
</dbReference>
<name>A0ABY6G380_9MICO</name>